<dbReference type="HOGENOM" id="CLU_2566742_0_0_9"/>
<evidence type="ECO:0000313" key="5">
    <source>
        <dbReference type="Proteomes" id="UP000027602"/>
    </source>
</evidence>
<keyword evidence="1" id="KW-0694">RNA-binding</keyword>
<name>I3DTM6_BACMM</name>
<dbReference type="Gene3D" id="2.30.30.100">
    <property type="match status" value="1"/>
</dbReference>
<dbReference type="InterPro" id="IPR005001">
    <property type="entry name" value="Hfq"/>
</dbReference>
<dbReference type="Proteomes" id="UP000027602">
    <property type="component" value="Plasmid pBM19"/>
</dbReference>
<dbReference type="KEGG" id="bmet:BMMGA3_17195"/>
<dbReference type="GO" id="GO:0043487">
    <property type="term" value="P:regulation of RNA stability"/>
    <property type="evidence" value="ECO:0007669"/>
    <property type="project" value="TreeGrafter"/>
</dbReference>
<evidence type="ECO:0000259" key="3">
    <source>
        <dbReference type="PROSITE" id="PS52002"/>
    </source>
</evidence>
<gene>
    <name evidence="4" type="ORF">BMMGA3_17195</name>
</gene>
<geneLocation type="plasmid" evidence="4 5">
    <name>pBM19</name>
</geneLocation>
<dbReference type="AlphaFoldDB" id="I3DTM6"/>
<dbReference type="InterPro" id="IPR047575">
    <property type="entry name" value="Sm"/>
</dbReference>
<dbReference type="EMBL" id="CP007741">
    <property type="protein sequence ID" value="AIE61786.1"/>
    <property type="molecule type" value="Genomic_DNA"/>
</dbReference>
<keyword evidence="5" id="KW-1185">Reference proteome</keyword>
<dbReference type="GO" id="GO:0006355">
    <property type="term" value="P:regulation of DNA-templated transcription"/>
    <property type="evidence" value="ECO:0007669"/>
    <property type="project" value="InterPro"/>
</dbReference>
<feature type="domain" description="Sm" evidence="3">
    <location>
        <begin position="17"/>
        <end position="77"/>
    </location>
</feature>
<protein>
    <recommendedName>
        <fullName evidence="3">Sm domain-containing protein</fullName>
    </recommendedName>
</protein>
<sequence>MSTELKQKPQKKEPHHVQKRLYQKFLNQSVVVHLVSGLKVKGKLTEYDQYTIAVSVKKEEMMIYKHAISLIRPYHSESDDE</sequence>
<evidence type="ECO:0000256" key="2">
    <source>
        <dbReference type="ARBA" id="ARBA00023016"/>
    </source>
</evidence>
<dbReference type="RefSeq" id="WP_003349824.1">
    <property type="nucleotide sequence ID" value="NC_005328.1"/>
</dbReference>
<keyword evidence="2" id="KW-0346">Stress response</keyword>
<dbReference type="PROSITE" id="PS52002">
    <property type="entry name" value="SM"/>
    <property type="match status" value="1"/>
</dbReference>
<dbReference type="GO" id="GO:0003723">
    <property type="term" value="F:RNA binding"/>
    <property type="evidence" value="ECO:0007669"/>
    <property type="project" value="UniProtKB-KW"/>
</dbReference>
<dbReference type="OrthoDB" id="9917603at2"/>
<dbReference type="SUPFAM" id="SSF50182">
    <property type="entry name" value="Sm-like ribonucleoproteins"/>
    <property type="match status" value="1"/>
</dbReference>
<evidence type="ECO:0000313" key="4">
    <source>
        <dbReference type="EMBL" id="AIE61786.1"/>
    </source>
</evidence>
<dbReference type="GO" id="GO:0005829">
    <property type="term" value="C:cytosol"/>
    <property type="evidence" value="ECO:0007669"/>
    <property type="project" value="TreeGrafter"/>
</dbReference>
<keyword evidence="4" id="KW-0614">Plasmid</keyword>
<organism evidence="4 5">
    <name type="scientific">Bacillus methanolicus (strain MGA3 / ATCC 53907)</name>
    <dbReference type="NCBI Taxonomy" id="796606"/>
    <lineage>
        <taxon>Bacteria</taxon>
        <taxon>Bacillati</taxon>
        <taxon>Bacillota</taxon>
        <taxon>Bacilli</taxon>
        <taxon>Bacillales</taxon>
        <taxon>Bacillaceae</taxon>
        <taxon>Bacillus</taxon>
    </lineage>
</organism>
<dbReference type="PANTHER" id="PTHR34772:SF1">
    <property type="entry name" value="RNA-BINDING PROTEIN HFQ"/>
    <property type="match status" value="1"/>
</dbReference>
<evidence type="ECO:0000256" key="1">
    <source>
        <dbReference type="ARBA" id="ARBA00022884"/>
    </source>
</evidence>
<accession>I3DTM6</accession>
<dbReference type="Pfam" id="PF17209">
    <property type="entry name" value="Hfq"/>
    <property type="match status" value="1"/>
</dbReference>
<dbReference type="InterPro" id="IPR010920">
    <property type="entry name" value="LSM_dom_sf"/>
</dbReference>
<reference evidence="4 5" key="1">
    <citation type="journal article" date="2015" name="BMC Genomics">
        <title>Transcriptome analysis of thermophilic methylotrophic Bacillus methanolicus MGA3 using RNA-sequencing provides detailed insights into its previously uncharted transcriptional landscape.</title>
        <authorList>
            <person name="Irla M."/>
            <person name="Neshat A."/>
            <person name="Brautaset T."/>
            <person name="Ruckert C."/>
            <person name="Kalinowski J."/>
            <person name="Wendisch V.F."/>
        </authorList>
    </citation>
    <scope>NUCLEOTIDE SEQUENCE [LARGE SCALE GENOMIC DNA]</scope>
    <source>
        <strain evidence="5">MGA3 / ATCC 53907</strain>
        <plasmid evidence="5">Plasmid pBM19</plasmid>
    </source>
</reference>
<dbReference type="GO" id="GO:0045974">
    <property type="term" value="P:regulation of translation, ncRNA-mediated"/>
    <property type="evidence" value="ECO:0007669"/>
    <property type="project" value="TreeGrafter"/>
</dbReference>
<proteinExistence type="predicted"/>
<dbReference type="PANTHER" id="PTHR34772">
    <property type="entry name" value="RNA-BINDING PROTEIN HFQ"/>
    <property type="match status" value="1"/>
</dbReference>